<reference evidence="9" key="1">
    <citation type="submission" date="2022-03" db="EMBL/GenBank/DDBJ databases">
        <authorList>
            <person name="Martin C."/>
        </authorList>
    </citation>
    <scope>NUCLEOTIDE SEQUENCE</scope>
</reference>
<dbReference type="Gene3D" id="4.10.530.10">
    <property type="entry name" value="Gamma-fibrinogen Carboxyl Terminal Fragment, domain 2"/>
    <property type="match status" value="1"/>
</dbReference>
<evidence type="ECO:0000256" key="6">
    <source>
        <dbReference type="ARBA" id="ARBA00023180"/>
    </source>
</evidence>
<feature type="compositionally biased region" description="Basic and acidic residues" evidence="7">
    <location>
        <begin position="137"/>
        <end position="148"/>
    </location>
</feature>
<accession>A0A8J1TDC4</accession>
<keyword evidence="3" id="KW-0732">Signal</keyword>
<feature type="region of interest" description="Disordered" evidence="7">
    <location>
        <begin position="96"/>
        <end position="163"/>
    </location>
</feature>
<evidence type="ECO:0000256" key="8">
    <source>
        <dbReference type="SAM" id="Phobius"/>
    </source>
</evidence>
<dbReference type="InterPro" id="IPR002181">
    <property type="entry name" value="Fibrinogen_a/b/g_C_dom"/>
</dbReference>
<dbReference type="InterPro" id="IPR036056">
    <property type="entry name" value="Fibrinogen-like_C"/>
</dbReference>
<keyword evidence="8" id="KW-0472">Membrane</keyword>
<protein>
    <submittedName>
        <fullName evidence="9">Uncharacterized protein</fullName>
    </submittedName>
</protein>
<dbReference type="InterPro" id="IPR037579">
    <property type="entry name" value="FIB_ANG-like"/>
</dbReference>
<dbReference type="SMART" id="SM00186">
    <property type="entry name" value="FBG"/>
    <property type="match status" value="1"/>
</dbReference>
<gene>
    <name evidence="9" type="ORF">OFUS_LOCUS22752</name>
</gene>
<evidence type="ECO:0000256" key="7">
    <source>
        <dbReference type="SAM" id="MobiDB-lite"/>
    </source>
</evidence>
<dbReference type="CDD" id="cd00087">
    <property type="entry name" value="FReD"/>
    <property type="match status" value="1"/>
</dbReference>
<dbReference type="GO" id="GO:0005577">
    <property type="term" value="C:fibrinogen complex"/>
    <property type="evidence" value="ECO:0007669"/>
    <property type="project" value="TreeGrafter"/>
</dbReference>
<comment type="subcellular location">
    <subcellularLocation>
        <location evidence="1">Secreted</location>
    </subcellularLocation>
</comment>
<keyword evidence="8" id="KW-1133">Transmembrane helix</keyword>
<dbReference type="GO" id="GO:0005201">
    <property type="term" value="F:extracellular matrix structural constituent"/>
    <property type="evidence" value="ECO:0007669"/>
    <property type="project" value="TreeGrafter"/>
</dbReference>
<evidence type="ECO:0000256" key="5">
    <source>
        <dbReference type="ARBA" id="ARBA00023157"/>
    </source>
</evidence>
<name>A0A8J1TDC4_OWEFU</name>
<keyword evidence="8" id="KW-0812">Transmembrane</keyword>
<evidence type="ECO:0000256" key="4">
    <source>
        <dbReference type="ARBA" id="ARBA00023054"/>
    </source>
</evidence>
<dbReference type="Proteomes" id="UP000749559">
    <property type="component" value="Unassembled WGS sequence"/>
</dbReference>
<evidence type="ECO:0000313" key="10">
    <source>
        <dbReference type="Proteomes" id="UP000749559"/>
    </source>
</evidence>
<proteinExistence type="predicted"/>
<keyword evidence="5" id="KW-1015">Disulfide bond</keyword>
<dbReference type="PANTHER" id="PTHR47221:SF6">
    <property type="entry name" value="FIBRINOGEN ALPHA CHAIN"/>
    <property type="match status" value="1"/>
</dbReference>
<dbReference type="OrthoDB" id="6145874at2759"/>
<dbReference type="Pfam" id="PF00147">
    <property type="entry name" value="Fibrinogen_C"/>
    <property type="match status" value="1"/>
</dbReference>
<keyword evidence="2" id="KW-0964">Secreted</keyword>
<evidence type="ECO:0000256" key="3">
    <source>
        <dbReference type="ARBA" id="ARBA00022729"/>
    </source>
</evidence>
<feature type="compositionally biased region" description="Basic and acidic residues" evidence="7">
    <location>
        <begin position="62"/>
        <end position="74"/>
    </location>
</feature>
<dbReference type="SUPFAM" id="SSF56496">
    <property type="entry name" value="Fibrinogen C-terminal domain-like"/>
    <property type="match status" value="1"/>
</dbReference>
<dbReference type="Gene3D" id="3.90.215.10">
    <property type="entry name" value="Gamma Fibrinogen, chain A, domain 1"/>
    <property type="match status" value="1"/>
</dbReference>
<dbReference type="PROSITE" id="PS51406">
    <property type="entry name" value="FIBRINOGEN_C_2"/>
    <property type="match status" value="1"/>
</dbReference>
<evidence type="ECO:0000256" key="2">
    <source>
        <dbReference type="ARBA" id="ARBA00022525"/>
    </source>
</evidence>
<feature type="region of interest" description="Disordered" evidence="7">
    <location>
        <begin position="41"/>
        <end position="74"/>
    </location>
</feature>
<organism evidence="9 10">
    <name type="scientific">Owenia fusiformis</name>
    <name type="common">Polychaete worm</name>
    <dbReference type="NCBI Taxonomy" id="6347"/>
    <lineage>
        <taxon>Eukaryota</taxon>
        <taxon>Metazoa</taxon>
        <taxon>Spiralia</taxon>
        <taxon>Lophotrochozoa</taxon>
        <taxon>Annelida</taxon>
        <taxon>Polychaeta</taxon>
        <taxon>Sedentaria</taxon>
        <taxon>Canalipalpata</taxon>
        <taxon>Sabellida</taxon>
        <taxon>Oweniida</taxon>
        <taxon>Oweniidae</taxon>
        <taxon>Owenia</taxon>
    </lineage>
</organism>
<dbReference type="PANTHER" id="PTHR47221">
    <property type="entry name" value="FIBRINOGEN ALPHA CHAIN"/>
    <property type="match status" value="1"/>
</dbReference>
<dbReference type="AlphaFoldDB" id="A0A8J1TDC4"/>
<keyword evidence="6" id="KW-0325">Glycoprotein</keyword>
<dbReference type="GO" id="GO:0034116">
    <property type="term" value="P:positive regulation of heterotypic cell-cell adhesion"/>
    <property type="evidence" value="ECO:0007669"/>
    <property type="project" value="TreeGrafter"/>
</dbReference>
<keyword evidence="4" id="KW-0175">Coiled coil</keyword>
<dbReference type="InterPro" id="IPR014716">
    <property type="entry name" value="Fibrinogen_a/b/g_C_1"/>
</dbReference>
<dbReference type="EMBL" id="CAIIXF020000011">
    <property type="protein sequence ID" value="CAH1798626.1"/>
    <property type="molecule type" value="Genomic_DNA"/>
</dbReference>
<evidence type="ECO:0000256" key="1">
    <source>
        <dbReference type="ARBA" id="ARBA00004613"/>
    </source>
</evidence>
<feature type="transmembrane region" description="Helical" evidence="8">
    <location>
        <begin position="299"/>
        <end position="324"/>
    </location>
</feature>
<dbReference type="GO" id="GO:0030674">
    <property type="term" value="F:protein-macromolecule adaptor activity"/>
    <property type="evidence" value="ECO:0007669"/>
    <property type="project" value="TreeGrafter"/>
</dbReference>
<evidence type="ECO:0000313" key="9">
    <source>
        <dbReference type="EMBL" id="CAH1798626.1"/>
    </source>
</evidence>
<comment type="caution">
    <text evidence="9">The sequence shown here is derived from an EMBL/GenBank/DDBJ whole genome shotgun (WGS) entry which is preliminary data.</text>
</comment>
<sequence length="574" mass="64858">MKEYLKKSVSIQGLNPEVKKTLPSSKKSDEQPTYLNSEFLAASDNTLNDTNKTRPLPPQVKSIKERYEDKEKQAKIDPKDVVLASKKKVEKPLEAEDEMYEPLNIEEKYEDTTGVSSKKGFPDYYNIGNKTTSVPKDTNKTALMDDNKPNNNNRDSDDSDTDYEGEIYEGIGEIQPAEPTEHQTLNNLVKQPVAIVKHITQSYENKERKAKINSKEELVKQTKDETATAPVDKTGEVNEAFELTGNDERYSTVPSLDKVSLPLNNPNKGTLQKFLSHTSVSMQPTVGNKPCYRRRACKVIIAVALIMVLCVGCILIGMAIAGFFTDDDVLTDVSSVPNETTTVRMTTPQPQVTDCSDVSTLNGNLSFNISKQVFHVRCEQGWTIVIRREDGSVNFNRNWTDYKQGFGNLNGEHYVGNEFLHVFTHMSPYMLYIELQDWGNITKYAQYNTFMIGSELDNYRLHVGNYSGEAGDGFTIEGLQESWPSVVLHKLYHNDMQFSTYDKDNDRDGRENCAEKEEAGWWFNACLSSLLTGPWSGSEKCEPQGRCILWGAEYSKDIRLKALQKVTIKIKPLD</sequence>
<keyword evidence="10" id="KW-1185">Reference proteome</keyword>